<evidence type="ECO:0000313" key="6">
    <source>
        <dbReference type="EMBL" id="DAF95148.1"/>
    </source>
</evidence>
<evidence type="ECO:0000256" key="4">
    <source>
        <dbReference type="ARBA" id="ARBA00012732"/>
    </source>
</evidence>
<comment type="similarity">
    <text evidence="2">Belongs to the N-acetylmuramoyl-L-alanine amidase 2 family.</text>
</comment>
<dbReference type="EMBL" id="BK016104">
    <property type="protein sequence ID" value="DAF95148.1"/>
    <property type="molecule type" value="Genomic_DNA"/>
</dbReference>
<dbReference type="InterPro" id="IPR017853">
    <property type="entry name" value="GH"/>
</dbReference>
<feature type="domain" description="SH3b" evidence="5">
    <location>
        <begin position="232"/>
        <end position="300"/>
    </location>
</feature>
<evidence type="ECO:0000256" key="2">
    <source>
        <dbReference type="ARBA" id="ARBA00007553"/>
    </source>
</evidence>
<dbReference type="GO" id="GO:0009253">
    <property type="term" value="P:peptidoglycan catabolic process"/>
    <property type="evidence" value="ECO:0007669"/>
    <property type="project" value="InterPro"/>
</dbReference>
<dbReference type="GO" id="GO:0016998">
    <property type="term" value="P:cell wall macromolecule catabolic process"/>
    <property type="evidence" value="ECO:0007669"/>
    <property type="project" value="InterPro"/>
</dbReference>
<dbReference type="Gene3D" id="2.30.30.40">
    <property type="entry name" value="SH3 Domains"/>
    <property type="match status" value="1"/>
</dbReference>
<dbReference type="InterPro" id="IPR003646">
    <property type="entry name" value="SH3-like_bac-type"/>
</dbReference>
<protein>
    <recommendedName>
        <fullName evidence="4">lysozyme</fullName>
        <ecNumber evidence="4">3.2.1.17</ecNumber>
    </recommendedName>
</protein>
<reference evidence="6" key="1">
    <citation type="journal article" date="2021" name="Proc. Natl. Acad. Sci. U.S.A.">
        <title>A Catalog of Tens of Thousands of Viruses from Human Metagenomes Reveals Hidden Associations with Chronic Diseases.</title>
        <authorList>
            <person name="Tisza M.J."/>
            <person name="Buck C.B."/>
        </authorList>
    </citation>
    <scope>NUCLEOTIDE SEQUENCE</scope>
    <source>
        <strain evidence="6">CtICF6</strain>
    </source>
</reference>
<dbReference type="GO" id="GO:0003796">
    <property type="term" value="F:lysozyme activity"/>
    <property type="evidence" value="ECO:0007669"/>
    <property type="project" value="UniProtKB-EC"/>
</dbReference>
<evidence type="ECO:0000259" key="5">
    <source>
        <dbReference type="SMART" id="SM00287"/>
    </source>
</evidence>
<name>A0A8S5UL49_9CAUD</name>
<dbReference type="SUPFAM" id="SSF51445">
    <property type="entry name" value="(Trans)glycosidases"/>
    <property type="match status" value="1"/>
</dbReference>
<dbReference type="SMART" id="SM00287">
    <property type="entry name" value="SH3b"/>
    <property type="match status" value="1"/>
</dbReference>
<proteinExistence type="inferred from homology"/>
<dbReference type="EC" id="3.2.1.17" evidence="4"/>
<comment type="similarity">
    <text evidence="3">Belongs to the glycosyl hydrolase 25 family.</text>
</comment>
<dbReference type="Gene3D" id="3.20.20.80">
    <property type="entry name" value="Glycosidases"/>
    <property type="match status" value="1"/>
</dbReference>
<dbReference type="InterPro" id="IPR002053">
    <property type="entry name" value="Glyco_hydro_25"/>
</dbReference>
<evidence type="ECO:0000256" key="3">
    <source>
        <dbReference type="ARBA" id="ARBA00010646"/>
    </source>
</evidence>
<dbReference type="PANTHER" id="PTHR34135">
    <property type="entry name" value="LYSOZYME"/>
    <property type="match status" value="1"/>
</dbReference>
<dbReference type="GO" id="GO:0016052">
    <property type="term" value="P:carbohydrate catabolic process"/>
    <property type="evidence" value="ECO:0007669"/>
    <property type="project" value="TreeGrafter"/>
</dbReference>
<sequence length="308" mass="33568">MRIVDISNWKADVDLSKIDADGVVVQCTWGAGECSNDHGVVNSVWVGADAKIQAAAKRGLAVGYMHYIRGVGASEEAYFFAEHTKGYLKKFVPAIDWEADDNAAWGNRAYLDEFLYQYIRLTGVKPLVYAQRSEIPFIKDIAAKHECGIWEACYASMDAVGWQDANSIWSYVAYPMRQFTSNGHIGGYAGSLDLNYFAGDKAAWDKYAGVGADTPVNPVPVPVASPVPTVVPTTYMVAVDALNVRTEPSLKGKVVANYSRGEKVVLDGWGAYADGFLWGRYVGASSGQPRYVAIGTDSGSDWYLTMCC</sequence>
<dbReference type="PROSITE" id="PS51904">
    <property type="entry name" value="GLYCOSYL_HYDROL_F25_2"/>
    <property type="match status" value="1"/>
</dbReference>
<dbReference type="Pfam" id="PF01183">
    <property type="entry name" value="Glyco_hydro_25"/>
    <property type="match status" value="1"/>
</dbReference>
<evidence type="ECO:0000256" key="1">
    <source>
        <dbReference type="ARBA" id="ARBA00000632"/>
    </source>
</evidence>
<accession>A0A8S5UL49</accession>
<comment type="catalytic activity">
    <reaction evidence="1">
        <text>Hydrolysis of (1-&gt;4)-beta-linkages between N-acetylmuramic acid and N-acetyl-D-glucosamine residues in a peptidoglycan and between N-acetyl-D-glucosamine residues in chitodextrins.</text>
        <dbReference type="EC" id="3.2.1.17"/>
    </reaction>
</comment>
<organism evidence="6">
    <name type="scientific">Siphoviridae sp. ctICF6</name>
    <dbReference type="NCBI Taxonomy" id="2825427"/>
    <lineage>
        <taxon>Viruses</taxon>
        <taxon>Duplodnaviria</taxon>
        <taxon>Heunggongvirae</taxon>
        <taxon>Uroviricota</taxon>
        <taxon>Caudoviricetes</taxon>
    </lineage>
</organism>
<dbReference type="PANTHER" id="PTHR34135:SF2">
    <property type="entry name" value="LYSOZYME"/>
    <property type="match status" value="1"/>
</dbReference>